<keyword evidence="2" id="KW-1185">Reference proteome</keyword>
<dbReference type="Proteomes" id="UP000822688">
    <property type="component" value="Chromosome 9"/>
</dbReference>
<dbReference type="AlphaFoldDB" id="A0A8T0GST0"/>
<reference evidence="1" key="1">
    <citation type="submission" date="2020-06" db="EMBL/GenBank/DDBJ databases">
        <title>WGS assembly of Ceratodon purpureus strain R40.</title>
        <authorList>
            <person name="Carey S.B."/>
            <person name="Jenkins J."/>
            <person name="Shu S."/>
            <person name="Lovell J.T."/>
            <person name="Sreedasyam A."/>
            <person name="Maumus F."/>
            <person name="Tiley G.P."/>
            <person name="Fernandez-Pozo N."/>
            <person name="Barry K."/>
            <person name="Chen C."/>
            <person name="Wang M."/>
            <person name="Lipzen A."/>
            <person name="Daum C."/>
            <person name="Saski C.A."/>
            <person name="Payton A.C."/>
            <person name="Mcbreen J.C."/>
            <person name="Conrad R.E."/>
            <person name="Kollar L.M."/>
            <person name="Olsson S."/>
            <person name="Huttunen S."/>
            <person name="Landis J.B."/>
            <person name="Wickett N.J."/>
            <person name="Johnson M.G."/>
            <person name="Rensing S.A."/>
            <person name="Grimwood J."/>
            <person name="Schmutz J."/>
            <person name="Mcdaniel S.F."/>
        </authorList>
    </citation>
    <scope>NUCLEOTIDE SEQUENCE</scope>
    <source>
        <strain evidence="1">R40</strain>
    </source>
</reference>
<gene>
    <name evidence="1" type="ORF">KC19_9G168000</name>
</gene>
<proteinExistence type="predicted"/>
<evidence type="ECO:0000313" key="1">
    <source>
        <dbReference type="EMBL" id="KAG0562731.1"/>
    </source>
</evidence>
<evidence type="ECO:0000313" key="2">
    <source>
        <dbReference type="Proteomes" id="UP000822688"/>
    </source>
</evidence>
<comment type="caution">
    <text evidence="1">The sequence shown here is derived from an EMBL/GenBank/DDBJ whole genome shotgun (WGS) entry which is preliminary data.</text>
</comment>
<accession>A0A8T0GST0</accession>
<name>A0A8T0GST0_CERPU</name>
<dbReference type="EMBL" id="CM026430">
    <property type="protein sequence ID" value="KAG0562731.1"/>
    <property type="molecule type" value="Genomic_DNA"/>
</dbReference>
<organism evidence="1 2">
    <name type="scientific">Ceratodon purpureus</name>
    <name type="common">Fire moss</name>
    <name type="synonym">Dicranum purpureum</name>
    <dbReference type="NCBI Taxonomy" id="3225"/>
    <lineage>
        <taxon>Eukaryota</taxon>
        <taxon>Viridiplantae</taxon>
        <taxon>Streptophyta</taxon>
        <taxon>Embryophyta</taxon>
        <taxon>Bryophyta</taxon>
        <taxon>Bryophytina</taxon>
        <taxon>Bryopsida</taxon>
        <taxon>Dicranidae</taxon>
        <taxon>Pseudoditrichales</taxon>
        <taxon>Ditrichaceae</taxon>
        <taxon>Ceratodon</taxon>
    </lineage>
</organism>
<sequence length="153" mass="16751">MDTSNSVRVRNLRETPMMLTKAATLDNTIGNQTSPQVEKLSVFKVDTAVRTTPWKTLKNPTMLKIWFTKSALAFSLRSTRLPRYASFRSHSFKAALYSGSPSIFSTFLISVYGNTNGAPDLLSLLSASVIYELGSCSTSCLRASAPHPLQTAP</sequence>
<protein>
    <submittedName>
        <fullName evidence="1">Uncharacterized protein</fullName>
    </submittedName>
</protein>